<dbReference type="PANTHER" id="PTHR12802">
    <property type="entry name" value="SWI/SNF COMPLEX-RELATED"/>
    <property type="match status" value="1"/>
</dbReference>
<evidence type="ECO:0000259" key="5">
    <source>
        <dbReference type="PROSITE" id="PS51294"/>
    </source>
</evidence>
<comment type="caution">
    <text evidence="7">The sequence shown here is derived from an EMBL/GenBank/DDBJ whole genome shotgun (WGS) entry which is preliminary data.</text>
</comment>
<evidence type="ECO:0000313" key="6">
    <source>
        <dbReference type="EMBL" id="CAK7897942.1"/>
    </source>
</evidence>
<reference evidence="7" key="1">
    <citation type="submission" date="2024-01" db="EMBL/GenBank/DDBJ databases">
        <authorList>
            <person name="Webb A."/>
        </authorList>
    </citation>
    <scope>NUCLEOTIDE SEQUENCE</scope>
    <source>
        <strain evidence="7">Pm1</strain>
    </source>
</reference>
<dbReference type="PANTHER" id="PTHR12802:SF155">
    <property type="entry name" value="DEUBIQUITINASE MYSM1"/>
    <property type="match status" value="1"/>
</dbReference>
<name>A0AAV1TWW4_9STRA</name>
<keyword evidence="2" id="KW-0804">Transcription</keyword>
<evidence type="ECO:0000259" key="4">
    <source>
        <dbReference type="PROSITE" id="PS50090"/>
    </source>
</evidence>
<dbReference type="PROSITE" id="PS51294">
    <property type="entry name" value="HTH_MYB"/>
    <property type="match status" value="1"/>
</dbReference>
<dbReference type="EMBL" id="CAKLBY020000014">
    <property type="protein sequence ID" value="CAK7897942.1"/>
    <property type="molecule type" value="Genomic_DNA"/>
</dbReference>
<gene>
    <name evidence="7" type="ORF">PM001_LOCUS12016</name>
    <name evidence="6" type="ORF">PM001_LOCUS1544</name>
</gene>
<dbReference type="InterPro" id="IPR006447">
    <property type="entry name" value="Myb_dom_plants"/>
</dbReference>
<dbReference type="AlphaFoldDB" id="A0AAV1TWW4"/>
<dbReference type="SMART" id="SM00717">
    <property type="entry name" value="SANT"/>
    <property type="match status" value="1"/>
</dbReference>
<protein>
    <submittedName>
        <fullName evidence="7">Uncharacterized protein</fullName>
    </submittedName>
</protein>
<accession>A0AAV1TWW4</accession>
<evidence type="ECO:0000256" key="2">
    <source>
        <dbReference type="ARBA" id="ARBA00023163"/>
    </source>
</evidence>
<feature type="domain" description="HTH myb-type" evidence="5">
    <location>
        <begin position="300"/>
        <end position="347"/>
    </location>
</feature>
<keyword evidence="1" id="KW-0805">Transcription regulation</keyword>
<proteinExistence type="predicted"/>
<evidence type="ECO:0000313" key="8">
    <source>
        <dbReference type="Proteomes" id="UP001162060"/>
    </source>
</evidence>
<dbReference type="InterPro" id="IPR009057">
    <property type="entry name" value="Homeodomain-like_sf"/>
</dbReference>
<dbReference type="NCBIfam" id="TIGR01557">
    <property type="entry name" value="myb_SHAQKYF"/>
    <property type="match status" value="1"/>
</dbReference>
<dbReference type="PROSITE" id="PS50090">
    <property type="entry name" value="MYB_LIKE"/>
    <property type="match status" value="1"/>
</dbReference>
<dbReference type="EMBL" id="CAKLBY020000101">
    <property type="protein sequence ID" value="CAK7926866.1"/>
    <property type="molecule type" value="Genomic_DNA"/>
</dbReference>
<dbReference type="CDD" id="cd00167">
    <property type="entry name" value="SANT"/>
    <property type="match status" value="1"/>
</dbReference>
<dbReference type="InterPro" id="IPR017930">
    <property type="entry name" value="Myb_dom"/>
</dbReference>
<evidence type="ECO:0000313" key="7">
    <source>
        <dbReference type="EMBL" id="CAK7926866.1"/>
    </source>
</evidence>
<dbReference type="GO" id="GO:0003677">
    <property type="term" value="F:DNA binding"/>
    <property type="evidence" value="ECO:0007669"/>
    <property type="project" value="InterPro"/>
</dbReference>
<organism evidence="7 8">
    <name type="scientific">Peronospora matthiolae</name>
    <dbReference type="NCBI Taxonomy" id="2874970"/>
    <lineage>
        <taxon>Eukaryota</taxon>
        <taxon>Sar</taxon>
        <taxon>Stramenopiles</taxon>
        <taxon>Oomycota</taxon>
        <taxon>Peronosporomycetes</taxon>
        <taxon>Peronosporales</taxon>
        <taxon>Peronosporaceae</taxon>
        <taxon>Peronospora</taxon>
    </lineage>
</organism>
<dbReference type="Gene3D" id="1.10.10.60">
    <property type="entry name" value="Homeodomain-like"/>
    <property type="match status" value="1"/>
</dbReference>
<dbReference type="Pfam" id="PF00249">
    <property type="entry name" value="Myb_DNA-binding"/>
    <property type="match status" value="1"/>
</dbReference>
<dbReference type="Proteomes" id="UP001162060">
    <property type="component" value="Unassembled WGS sequence"/>
</dbReference>
<feature type="domain" description="Myb-like" evidence="4">
    <location>
        <begin position="300"/>
        <end position="343"/>
    </location>
</feature>
<keyword evidence="3" id="KW-0539">Nucleus</keyword>
<dbReference type="SUPFAM" id="SSF46689">
    <property type="entry name" value="Homeodomain-like"/>
    <property type="match status" value="1"/>
</dbReference>
<evidence type="ECO:0000256" key="3">
    <source>
        <dbReference type="ARBA" id="ARBA00023242"/>
    </source>
</evidence>
<sequence>MTQHPDGARRWLTKDAAHLRRNAGYKKQVLLHGVHKTHDNQENARCKRAHVRAQKKDAASPNPLVLFGLFSSSTRRANEKTSAQSDRSLAPEYRKPHVQVRIVMPSRQVFSTLQLTRMKSLRKRRPTSARNPRALVQRRHGQNRAGNAHFDLRAQTRSVHGTHSQAWSCIHASCLVSREAVISCVVSLKSDWPAPRSSRRRCLSKLALGGAGANATVHTGRRSPLLPFPPPSLCTACSYESHRERSGRTNSSPMTISANVRKELFEMTNCEGRLIRIKPTEAKAGTTVYSSKQSQPLKMWTQEEHEKFLQAMEKYPAGPWKVIAAFIGTKTTRQTMTHAQKYRQKISRWRRGLRHKGRKHMSDDSHMRQRVATGYDHYVAKENLYKALEYVSSDEMSSSCSSSHAVHPSSVSPARSLSGVAGHEACRSGELFRLAELASHQVMKQEPRLMSSMPSSPPDVEMVDISSPVRVKQEITACASVEFRGKIRKMEWNNDPSGFGQASPEWSMQKNEVRLSPLRASPDGSLFPVRKFGGVLNAITGMSYQNAQSRLPLPLSSTSMHKTLSPMRDVEVGGRKLFVQQRGADVFRLPPLTVANGQAPNVYPIPPLRSKIDPSVLSGRAYYALTN</sequence>
<evidence type="ECO:0000256" key="1">
    <source>
        <dbReference type="ARBA" id="ARBA00023015"/>
    </source>
</evidence>
<dbReference type="InterPro" id="IPR001005">
    <property type="entry name" value="SANT/Myb"/>
</dbReference>